<proteinExistence type="predicted"/>
<feature type="region of interest" description="Disordered" evidence="1">
    <location>
        <begin position="35"/>
        <end position="82"/>
    </location>
</feature>
<dbReference type="InterPro" id="IPR016123">
    <property type="entry name" value="Mog1/PsbP_a/b/a-sand"/>
</dbReference>
<name>A0A3R8QD06_9CORY</name>
<feature type="region of interest" description="Disordered" evidence="1">
    <location>
        <begin position="145"/>
        <end position="169"/>
    </location>
</feature>
<dbReference type="Proteomes" id="UP000276526">
    <property type="component" value="Unassembled WGS sequence"/>
</dbReference>
<feature type="domain" description="DUF2020" evidence="3">
    <location>
        <begin position="61"/>
        <end position="212"/>
    </location>
</feature>
<protein>
    <submittedName>
        <fullName evidence="4">DUF2020 domain-containing protein</fullName>
    </submittedName>
</protein>
<sequence length="212" mass="21985">MTFPPRVRRRPPAVVCAGLTAVALTASLTACTGGSPAPLRDRAAAPTTSERTFPPVAGSELPVDATPDTTGDRTATCPYLDGPFVETTTGQRWTGTSLDPRFAPPACVFWSYEDVPQLTVMVRRMTTHRGAVDVVDTAAPVDSTQKALRPDGWSGGRGGDEASAGTGGGAAGSTGAVYAVWKDNLAVVVTASQEQSVKAERIAERVIADLGL</sequence>
<dbReference type="EMBL" id="PQNK01000024">
    <property type="protein sequence ID" value="RRO85483.1"/>
    <property type="molecule type" value="Genomic_DNA"/>
</dbReference>
<reference evidence="4 5" key="1">
    <citation type="submission" date="2018-01" db="EMBL/GenBank/DDBJ databases">
        <title>Twenty Corynebacterium bovis Genomes.</title>
        <authorList>
            <person name="Gulvik C.A."/>
        </authorList>
    </citation>
    <scope>NUCLEOTIDE SEQUENCE [LARGE SCALE GENOMIC DNA]</scope>
    <source>
        <strain evidence="4 5">F6900</strain>
    </source>
</reference>
<evidence type="ECO:0000256" key="2">
    <source>
        <dbReference type="SAM" id="SignalP"/>
    </source>
</evidence>
<accession>A0A3R8QD06</accession>
<comment type="caution">
    <text evidence="4">The sequence shown here is derived from an EMBL/GenBank/DDBJ whole genome shotgun (WGS) entry which is preliminary data.</text>
</comment>
<feature type="chain" id="PRO_5018710067" evidence="2">
    <location>
        <begin position="33"/>
        <end position="212"/>
    </location>
</feature>
<dbReference type="AlphaFoldDB" id="A0A3R8QD06"/>
<evidence type="ECO:0000313" key="5">
    <source>
        <dbReference type="Proteomes" id="UP000276526"/>
    </source>
</evidence>
<dbReference type="SUPFAM" id="SSF55724">
    <property type="entry name" value="Mog1p/PsbP-like"/>
    <property type="match status" value="1"/>
</dbReference>
<evidence type="ECO:0000259" key="3">
    <source>
        <dbReference type="Pfam" id="PF09449"/>
    </source>
</evidence>
<evidence type="ECO:0000256" key="1">
    <source>
        <dbReference type="SAM" id="MobiDB-lite"/>
    </source>
</evidence>
<evidence type="ECO:0000313" key="4">
    <source>
        <dbReference type="EMBL" id="RRO85483.1"/>
    </source>
</evidence>
<organism evidence="4 5">
    <name type="scientific">Corynebacterium bovis</name>
    <dbReference type="NCBI Taxonomy" id="36808"/>
    <lineage>
        <taxon>Bacteria</taxon>
        <taxon>Bacillati</taxon>
        <taxon>Actinomycetota</taxon>
        <taxon>Actinomycetes</taxon>
        <taxon>Mycobacteriales</taxon>
        <taxon>Corynebacteriaceae</taxon>
        <taxon>Corynebacterium</taxon>
    </lineage>
</organism>
<keyword evidence="2" id="KW-0732">Signal</keyword>
<feature type="signal peptide" evidence="2">
    <location>
        <begin position="1"/>
        <end position="32"/>
    </location>
</feature>
<gene>
    <name evidence="4" type="ORF">CXF48_10720</name>
</gene>
<dbReference type="RefSeq" id="WP_125173116.1">
    <property type="nucleotide sequence ID" value="NZ_JAPJOD010000065.1"/>
</dbReference>
<dbReference type="PROSITE" id="PS51257">
    <property type="entry name" value="PROKAR_LIPOPROTEIN"/>
    <property type="match status" value="1"/>
</dbReference>
<dbReference type="Pfam" id="PF09449">
    <property type="entry name" value="DUF2020"/>
    <property type="match status" value="1"/>
</dbReference>
<dbReference type="Gene3D" id="3.40.1000.10">
    <property type="entry name" value="Mog1/PsbP, alpha/beta/alpha sandwich"/>
    <property type="match status" value="1"/>
</dbReference>
<dbReference type="InterPro" id="IPR018567">
    <property type="entry name" value="DUF2020"/>
</dbReference>